<dbReference type="RefSeq" id="WP_397707094.1">
    <property type="nucleotide sequence ID" value="NZ_JBIRGN010000001.1"/>
</dbReference>
<evidence type="ECO:0000313" key="2">
    <source>
        <dbReference type="EMBL" id="MFH8543868.1"/>
    </source>
</evidence>
<dbReference type="Proteomes" id="UP001610818">
    <property type="component" value="Unassembled WGS sequence"/>
</dbReference>
<feature type="region of interest" description="Disordered" evidence="1">
    <location>
        <begin position="26"/>
        <end position="98"/>
    </location>
</feature>
<gene>
    <name evidence="2" type="ORF">ACH4F9_02505</name>
</gene>
<dbReference type="EMBL" id="JBIRGQ010000001">
    <property type="protein sequence ID" value="MFH8543868.1"/>
    <property type="molecule type" value="Genomic_DNA"/>
</dbReference>
<evidence type="ECO:0000256" key="1">
    <source>
        <dbReference type="SAM" id="MobiDB-lite"/>
    </source>
</evidence>
<reference evidence="2 3" key="1">
    <citation type="submission" date="2024-10" db="EMBL/GenBank/DDBJ databases">
        <title>The Natural Products Discovery Center: Release of the First 8490 Sequenced Strains for Exploring Actinobacteria Biosynthetic Diversity.</title>
        <authorList>
            <person name="Kalkreuter E."/>
            <person name="Kautsar S.A."/>
            <person name="Yang D."/>
            <person name="Bader C.D."/>
            <person name="Teijaro C.N."/>
            <person name="Fluegel L."/>
            <person name="Davis C.M."/>
            <person name="Simpson J.R."/>
            <person name="Lauterbach L."/>
            <person name="Steele A.D."/>
            <person name="Gui C."/>
            <person name="Meng S."/>
            <person name="Li G."/>
            <person name="Viehrig K."/>
            <person name="Ye F."/>
            <person name="Su P."/>
            <person name="Kiefer A.F."/>
            <person name="Nichols A."/>
            <person name="Cepeda A.J."/>
            <person name="Yan W."/>
            <person name="Fan B."/>
            <person name="Jiang Y."/>
            <person name="Adhikari A."/>
            <person name="Zheng C.-J."/>
            <person name="Schuster L."/>
            <person name="Cowan T.M."/>
            <person name="Smanski M.J."/>
            <person name="Chevrette M.G."/>
            <person name="De Carvalho L.P.S."/>
            <person name="Shen B."/>
        </authorList>
    </citation>
    <scope>NUCLEOTIDE SEQUENCE [LARGE SCALE GENOMIC DNA]</scope>
    <source>
        <strain evidence="2 3">NPDC017990</strain>
    </source>
</reference>
<proteinExistence type="predicted"/>
<comment type="caution">
    <text evidence="2">The sequence shown here is derived from an EMBL/GenBank/DDBJ whole genome shotgun (WGS) entry which is preliminary data.</text>
</comment>
<accession>A0ABW7QFY5</accession>
<protein>
    <submittedName>
        <fullName evidence="2">Uncharacterized protein</fullName>
    </submittedName>
</protein>
<name>A0ABW7QFY5_9ACTN</name>
<sequence length="290" mass="32589">MNVYARATATARRHPVLAAPVAVRTEGVPARAPSARGEHRPAAHELTRVLRRQGRGDRGAREGREENRELENQREMSENTRRDRRPEGGTTRSRRTGGDLEADWAGIAILRRYLGGEGAWHIRDAPEWTRYMERSARLRGELRPRIAAFARTLARSGQKAPVPVAMKFHAELENGEGIIGYQYLHGTHAGQGDFTVDGTAEARHEYGQSHAGREESVQPGALVRMRLRFRWNDVIDPNPRYGTDRIKSIVAEIITLGEASSYDISISWEEECTVWLPDEGDMVIFGYPAD</sequence>
<evidence type="ECO:0000313" key="3">
    <source>
        <dbReference type="Proteomes" id="UP001610818"/>
    </source>
</evidence>
<keyword evidence="3" id="KW-1185">Reference proteome</keyword>
<feature type="compositionally biased region" description="Basic and acidic residues" evidence="1">
    <location>
        <begin position="36"/>
        <end position="87"/>
    </location>
</feature>
<organism evidence="2 3">
    <name type="scientific">Streptomyces longisporoflavus</name>
    <dbReference type="NCBI Taxonomy" id="28044"/>
    <lineage>
        <taxon>Bacteria</taxon>
        <taxon>Bacillati</taxon>
        <taxon>Actinomycetota</taxon>
        <taxon>Actinomycetes</taxon>
        <taxon>Kitasatosporales</taxon>
        <taxon>Streptomycetaceae</taxon>
        <taxon>Streptomyces</taxon>
    </lineage>
</organism>